<feature type="compositionally biased region" description="Basic and acidic residues" evidence="4">
    <location>
        <begin position="112"/>
        <end position="122"/>
    </location>
</feature>
<keyword evidence="3" id="KW-0378">Hydrolase</keyword>
<evidence type="ECO:0000256" key="5">
    <source>
        <dbReference type="SAM" id="SignalP"/>
    </source>
</evidence>
<reference evidence="7" key="1">
    <citation type="submission" date="2020-10" db="EMBL/GenBank/DDBJ databases">
        <authorList>
            <person name="Gilroy R."/>
        </authorList>
    </citation>
    <scope>NUCLEOTIDE SEQUENCE</scope>
    <source>
        <strain evidence="7">10669</strain>
    </source>
</reference>
<dbReference type="Pfam" id="PF01520">
    <property type="entry name" value="Amidase_3"/>
    <property type="match status" value="1"/>
</dbReference>
<gene>
    <name evidence="7" type="ORF">IAC75_04650</name>
</gene>
<dbReference type="Proteomes" id="UP000886812">
    <property type="component" value="Unassembled WGS sequence"/>
</dbReference>
<dbReference type="GO" id="GO:0030288">
    <property type="term" value="C:outer membrane-bounded periplasmic space"/>
    <property type="evidence" value="ECO:0007669"/>
    <property type="project" value="TreeGrafter"/>
</dbReference>
<protein>
    <recommendedName>
        <fullName evidence="2">N-acetylmuramoyl-L-alanine amidase</fullName>
        <ecNumber evidence="2">3.5.1.28</ecNumber>
    </recommendedName>
</protein>
<dbReference type="SUPFAM" id="SSF53187">
    <property type="entry name" value="Zn-dependent exopeptidases"/>
    <property type="match status" value="1"/>
</dbReference>
<sequence length="309" mass="33667">MLFVLIGALFCAPAARAQVVNFDTEIRKEGFGKNQSRERGVGVWRKGGTRVEIQDRRRFALVNGTRVYFGHAASFDHEKFFVKKRDWEKRIEPIVSPPRRPFPRRIALDPGHGGRDPGKINKRGMHEKTYAFDIAQRAARILRQRGYVVMMTRAGDATLELSERPARANGWKADLFVSIHLNAAASASARGVETFALTPVGEASTADAGGKPKKKADIGNGADALNTLFAFKLHSALVAKTDAEDRGVKYANFAVLRTLKCPGALVECGFLTNASDTALIATRNGRERIALGIADGVDAYARAVSSGGR</sequence>
<dbReference type="InterPro" id="IPR050695">
    <property type="entry name" value="N-acetylmuramoyl_amidase_3"/>
</dbReference>
<evidence type="ECO:0000256" key="2">
    <source>
        <dbReference type="ARBA" id="ARBA00011901"/>
    </source>
</evidence>
<dbReference type="AlphaFoldDB" id="A0A9D1NJR9"/>
<dbReference type="PANTHER" id="PTHR30404">
    <property type="entry name" value="N-ACETYLMURAMOYL-L-ALANINE AMIDASE"/>
    <property type="match status" value="1"/>
</dbReference>
<proteinExistence type="predicted"/>
<evidence type="ECO:0000256" key="3">
    <source>
        <dbReference type="ARBA" id="ARBA00022801"/>
    </source>
</evidence>
<evidence type="ECO:0000259" key="6">
    <source>
        <dbReference type="SMART" id="SM00646"/>
    </source>
</evidence>
<accession>A0A9D1NJR9</accession>
<feature type="region of interest" description="Disordered" evidence="4">
    <location>
        <begin position="102"/>
        <end position="122"/>
    </location>
</feature>
<evidence type="ECO:0000313" key="7">
    <source>
        <dbReference type="EMBL" id="HIV04424.1"/>
    </source>
</evidence>
<organism evidence="7 8">
    <name type="scientific">Candidatus Spyradosoma merdigallinarum</name>
    <dbReference type="NCBI Taxonomy" id="2840950"/>
    <lineage>
        <taxon>Bacteria</taxon>
        <taxon>Pseudomonadati</taxon>
        <taxon>Verrucomicrobiota</taxon>
        <taxon>Opitutia</taxon>
        <taxon>Opitutia incertae sedis</taxon>
        <taxon>Candidatus Spyradosoma</taxon>
    </lineage>
</organism>
<dbReference type="InterPro" id="IPR002508">
    <property type="entry name" value="MurNAc-LAA_cat"/>
</dbReference>
<feature type="chain" id="PRO_5039205025" description="N-acetylmuramoyl-L-alanine amidase" evidence="5">
    <location>
        <begin position="18"/>
        <end position="309"/>
    </location>
</feature>
<dbReference type="SMART" id="SM00646">
    <property type="entry name" value="Ami_3"/>
    <property type="match status" value="1"/>
</dbReference>
<keyword evidence="5" id="KW-0732">Signal</keyword>
<dbReference type="EC" id="3.5.1.28" evidence="2"/>
<comment type="catalytic activity">
    <reaction evidence="1">
        <text>Hydrolyzes the link between N-acetylmuramoyl residues and L-amino acid residues in certain cell-wall glycopeptides.</text>
        <dbReference type="EC" id="3.5.1.28"/>
    </reaction>
</comment>
<dbReference type="CDD" id="cd02696">
    <property type="entry name" value="MurNAc-LAA"/>
    <property type="match status" value="1"/>
</dbReference>
<dbReference type="Gene3D" id="3.40.630.40">
    <property type="entry name" value="Zn-dependent exopeptidases"/>
    <property type="match status" value="1"/>
</dbReference>
<comment type="caution">
    <text evidence="7">The sequence shown here is derived from an EMBL/GenBank/DDBJ whole genome shotgun (WGS) entry which is preliminary data.</text>
</comment>
<feature type="signal peptide" evidence="5">
    <location>
        <begin position="1"/>
        <end position="17"/>
    </location>
</feature>
<name>A0A9D1NJR9_9BACT</name>
<dbReference type="GO" id="GO:0009253">
    <property type="term" value="P:peptidoglycan catabolic process"/>
    <property type="evidence" value="ECO:0007669"/>
    <property type="project" value="InterPro"/>
</dbReference>
<evidence type="ECO:0000256" key="4">
    <source>
        <dbReference type="SAM" id="MobiDB-lite"/>
    </source>
</evidence>
<dbReference type="EMBL" id="DVOG01000123">
    <property type="protein sequence ID" value="HIV04424.1"/>
    <property type="molecule type" value="Genomic_DNA"/>
</dbReference>
<feature type="domain" description="MurNAc-LAA" evidence="6">
    <location>
        <begin position="165"/>
        <end position="298"/>
    </location>
</feature>
<reference evidence="7" key="2">
    <citation type="journal article" date="2021" name="PeerJ">
        <title>Extensive microbial diversity within the chicken gut microbiome revealed by metagenomics and culture.</title>
        <authorList>
            <person name="Gilroy R."/>
            <person name="Ravi A."/>
            <person name="Getino M."/>
            <person name="Pursley I."/>
            <person name="Horton D.L."/>
            <person name="Alikhan N.F."/>
            <person name="Baker D."/>
            <person name="Gharbi K."/>
            <person name="Hall N."/>
            <person name="Watson M."/>
            <person name="Adriaenssens E.M."/>
            <person name="Foster-Nyarko E."/>
            <person name="Jarju S."/>
            <person name="Secka A."/>
            <person name="Antonio M."/>
            <person name="Oren A."/>
            <person name="Chaudhuri R.R."/>
            <person name="La Ragione R."/>
            <person name="Hildebrand F."/>
            <person name="Pallen M.J."/>
        </authorList>
    </citation>
    <scope>NUCLEOTIDE SEQUENCE</scope>
    <source>
        <strain evidence="7">10669</strain>
    </source>
</reference>
<evidence type="ECO:0000313" key="8">
    <source>
        <dbReference type="Proteomes" id="UP000886812"/>
    </source>
</evidence>
<dbReference type="GO" id="GO:0008745">
    <property type="term" value="F:N-acetylmuramoyl-L-alanine amidase activity"/>
    <property type="evidence" value="ECO:0007669"/>
    <property type="project" value="UniProtKB-EC"/>
</dbReference>
<evidence type="ECO:0000256" key="1">
    <source>
        <dbReference type="ARBA" id="ARBA00001561"/>
    </source>
</evidence>
<dbReference type="PANTHER" id="PTHR30404:SF0">
    <property type="entry name" value="N-ACETYLMURAMOYL-L-ALANINE AMIDASE AMIC"/>
    <property type="match status" value="1"/>
</dbReference>